<organism evidence="7">
    <name type="scientific">Arcella intermedia</name>
    <dbReference type="NCBI Taxonomy" id="1963864"/>
    <lineage>
        <taxon>Eukaryota</taxon>
        <taxon>Amoebozoa</taxon>
        <taxon>Tubulinea</taxon>
        <taxon>Elardia</taxon>
        <taxon>Arcellinida</taxon>
        <taxon>Sphaerothecina</taxon>
        <taxon>Arcellidae</taxon>
        <taxon>Arcella</taxon>
    </lineage>
</organism>
<dbReference type="PROSITE" id="PS00086">
    <property type="entry name" value="CYTOCHROME_P450"/>
    <property type="match status" value="1"/>
</dbReference>
<evidence type="ECO:0000256" key="5">
    <source>
        <dbReference type="PIRSR" id="PIRSR602403-1"/>
    </source>
</evidence>
<dbReference type="InterPro" id="IPR050529">
    <property type="entry name" value="CYP450_sterol_14alpha_dmase"/>
</dbReference>
<reference evidence="7" key="1">
    <citation type="journal article" date="2020" name="J. Eukaryot. Microbiol.">
        <title>De novo Sequencing, Assembly and Annotation of the Transcriptome for the Free-Living Testate Amoeba Arcella intermedia.</title>
        <authorList>
            <person name="Ribeiro G.M."/>
            <person name="Porfirio-Sousa A.L."/>
            <person name="Maurer-Alcala X.X."/>
            <person name="Katz L.A."/>
            <person name="Lahr D.J.G."/>
        </authorList>
    </citation>
    <scope>NUCLEOTIDE SEQUENCE</scope>
</reference>
<dbReference type="InterPro" id="IPR002403">
    <property type="entry name" value="Cyt_P450_E_grp-IV"/>
</dbReference>
<dbReference type="Gene3D" id="1.10.630.10">
    <property type="entry name" value="Cytochrome P450"/>
    <property type="match status" value="1"/>
</dbReference>
<name>A0A6B2L3G3_9EUKA</name>
<dbReference type="GO" id="GO:0004497">
    <property type="term" value="F:monooxygenase activity"/>
    <property type="evidence" value="ECO:0007669"/>
    <property type="project" value="UniProtKB-KW"/>
</dbReference>
<evidence type="ECO:0000256" key="3">
    <source>
        <dbReference type="ARBA" id="ARBA00022723"/>
    </source>
</evidence>
<evidence type="ECO:0000256" key="6">
    <source>
        <dbReference type="RuleBase" id="RU000461"/>
    </source>
</evidence>
<evidence type="ECO:0008006" key="8">
    <source>
        <dbReference type="Google" id="ProtNLM"/>
    </source>
</evidence>
<keyword evidence="6" id="KW-0503">Monooxygenase</keyword>
<dbReference type="PRINTS" id="PR00465">
    <property type="entry name" value="EP450IV"/>
</dbReference>
<dbReference type="PANTHER" id="PTHR24304">
    <property type="entry name" value="CYTOCHROME P450 FAMILY 7"/>
    <property type="match status" value="1"/>
</dbReference>
<dbReference type="InterPro" id="IPR036396">
    <property type="entry name" value="Cyt_P450_sf"/>
</dbReference>
<accession>A0A6B2L3G3</accession>
<evidence type="ECO:0000313" key="7">
    <source>
        <dbReference type="EMBL" id="NDV31489.1"/>
    </source>
</evidence>
<protein>
    <recommendedName>
        <fullName evidence="8">Cytochrome P450</fullName>
    </recommendedName>
</protein>
<evidence type="ECO:0000256" key="4">
    <source>
        <dbReference type="ARBA" id="ARBA00023004"/>
    </source>
</evidence>
<evidence type="ECO:0000256" key="2">
    <source>
        <dbReference type="ARBA" id="ARBA00022617"/>
    </source>
</evidence>
<dbReference type="CDD" id="cd11042">
    <property type="entry name" value="CYP51-like"/>
    <property type="match status" value="1"/>
</dbReference>
<keyword evidence="3 5" id="KW-0479">Metal-binding</keyword>
<feature type="binding site" description="axial binding residue" evidence="5">
    <location>
        <position position="410"/>
    </location>
    <ligand>
        <name>heme</name>
        <dbReference type="ChEBI" id="CHEBI:30413"/>
    </ligand>
    <ligandPart>
        <name>Fe</name>
        <dbReference type="ChEBI" id="CHEBI:18248"/>
    </ligandPart>
</feature>
<keyword evidence="6" id="KW-0560">Oxidoreductase</keyword>
<evidence type="ECO:0000256" key="1">
    <source>
        <dbReference type="ARBA" id="ARBA00010617"/>
    </source>
</evidence>
<sequence>MGLIVVYLLYRLSVRKGSKYPPSVKALWVPALGHVLGFGGDPVAFLMKQRKLVGDLFSFELFGRDVVFFGDTECYEAFYKAPATILSAAEAYKFTIPAFGKGVVYDMPHDKFMEQRRMIHNTLTVNNFKTFVGIMEEETEGYLKETWTKPTDKIDFYKAVSDIVMRTSTRCLQGEQVRAVINDGYVGWMADIDHSLSVFSFFFPNLPLPTFNKRNLARAKIGEIFKKILDHREKNGYTNNDFIEVMRNKTYAYDGTKMNKEEIAGLSVALMLAGYHTSNVTSSWVAIHMLSHPEVHEAVLKEQEAVVQGQKLDFEKIRSLEVLDSCISESLRLRPPIILIFRKVMQDFTVKNFVIPKGSLVCISPATRHRDPDFYKNADSYEPSRWRNEETKRDTNDYSYIPFSTGEHYCVGEKFAVLQIKTILSVIFKEYNLKLIGSEKDYPVDNSTMLAAPIKPVMVQYTKK</sequence>
<dbReference type="SUPFAM" id="SSF48264">
    <property type="entry name" value="Cytochrome P450"/>
    <property type="match status" value="1"/>
</dbReference>
<dbReference type="GO" id="GO:0016705">
    <property type="term" value="F:oxidoreductase activity, acting on paired donors, with incorporation or reduction of molecular oxygen"/>
    <property type="evidence" value="ECO:0007669"/>
    <property type="project" value="InterPro"/>
</dbReference>
<comment type="similarity">
    <text evidence="1 6">Belongs to the cytochrome P450 family.</text>
</comment>
<dbReference type="AlphaFoldDB" id="A0A6B2L3G3"/>
<dbReference type="InterPro" id="IPR001128">
    <property type="entry name" value="Cyt_P450"/>
</dbReference>
<dbReference type="Pfam" id="PF00067">
    <property type="entry name" value="p450"/>
    <property type="match status" value="1"/>
</dbReference>
<dbReference type="InterPro" id="IPR017972">
    <property type="entry name" value="Cyt_P450_CS"/>
</dbReference>
<dbReference type="GO" id="GO:0005506">
    <property type="term" value="F:iron ion binding"/>
    <property type="evidence" value="ECO:0007669"/>
    <property type="project" value="InterPro"/>
</dbReference>
<comment type="cofactor">
    <cofactor evidence="5">
        <name>heme</name>
        <dbReference type="ChEBI" id="CHEBI:30413"/>
    </cofactor>
</comment>
<keyword evidence="2 5" id="KW-0349">Heme</keyword>
<dbReference type="EMBL" id="GIBP01002520">
    <property type="protein sequence ID" value="NDV31489.1"/>
    <property type="molecule type" value="Transcribed_RNA"/>
</dbReference>
<dbReference type="PRINTS" id="PR00385">
    <property type="entry name" value="P450"/>
</dbReference>
<dbReference type="GO" id="GO:0020037">
    <property type="term" value="F:heme binding"/>
    <property type="evidence" value="ECO:0007669"/>
    <property type="project" value="InterPro"/>
</dbReference>
<proteinExistence type="inferred from homology"/>
<dbReference type="PANTHER" id="PTHR24304:SF2">
    <property type="entry name" value="24-HYDROXYCHOLESTEROL 7-ALPHA-HYDROXYLASE"/>
    <property type="match status" value="1"/>
</dbReference>
<keyword evidence="4 5" id="KW-0408">Iron</keyword>